<evidence type="ECO:0000313" key="3">
    <source>
        <dbReference type="Proteomes" id="UP000233551"/>
    </source>
</evidence>
<feature type="compositionally biased region" description="Basic and acidic residues" evidence="1">
    <location>
        <begin position="251"/>
        <end position="268"/>
    </location>
</feature>
<dbReference type="AlphaFoldDB" id="A0A2I0IPB2"/>
<gene>
    <name evidence="2" type="ORF">CRG98_033765</name>
</gene>
<protein>
    <submittedName>
        <fullName evidence="2">Uncharacterized protein</fullName>
    </submittedName>
</protein>
<evidence type="ECO:0000313" key="2">
    <source>
        <dbReference type="EMBL" id="PKI45844.1"/>
    </source>
</evidence>
<feature type="compositionally biased region" description="Polar residues" evidence="1">
    <location>
        <begin position="294"/>
        <end position="308"/>
    </location>
</feature>
<dbReference type="Proteomes" id="UP000233551">
    <property type="component" value="Unassembled WGS sequence"/>
</dbReference>
<name>A0A2I0IPB2_PUNGR</name>
<proteinExistence type="predicted"/>
<organism evidence="2 3">
    <name type="scientific">Punica granatum</name>
    <name type="common">Pomegranate</name>
    <dbReference type="NCBI Taxonomy" id="22663"/>
    <lineage>
        <taxon>Eukaryota</taxon>
        <taxon>Viridiplantae</taxon>
        <taxon>Streptophyta</taxon>
        <taxon>Embryophyta</taxon>
        <taxon>Tracheophyta</taxon>
        <taxon>Spermatophyta</taxon>
        <taxon>Magnoliopsida</taxon>
        <taxon>eudicotyledons</taxon>
        <taxon>Gunneridae</taxon>
        <taxon>Pentapetalae</taxon>
        <taxon>rosids</taxon>
        <taxon>malvids</taxon>
        <taxon>Myrtales</taxon>
        <taxon>Lythraceae</taxon>
        <taxon>Punica</taxon>
    </lineage>
</organism>
<dbReference type="EMBL" id="PGOL01002696">
    <property type="protein sequence ID" value="PKI45844.1"/>
    <property type="molecule type" value="Genomic_DNA"/>
</dbReference>
<reference evidence="2 3" key="1">
    <citation type="submission" date="2017-11" db="EMBL/GenBank/DDBJ databases">
        <title>De-novo sequencing of pomegranate (Punica granatum L.) genome.</title>
        <authorList>
            <person name="Akparov Z."/>
            <person name="Amiraslanov A."/>
            <person name="Hajiyeva S."/>
            <person name="Abbasov M."/>
            <person name="Kaur K."/>
            <person name="Hamwieh A."/>
            <person name="Solovyev V."/>
            <person name="Salamov A."/>
            <person name="Braich B."/>
            <person name="Kosarev P."/>
            <person name="Mahmoud A."/>
            <person name="Hajiyev E."/>
            <person name="Babayeva S."/>
            <person name="Izzatullayeva V."/>
            <person name="Mammadov A."/>
            <person name="Mammadov A."/>
            <person name="Sharifova S."/>
            <person name="Ojaghi J."/>
            <person name="Eynullazada K."/>
            <person name="Bayramov B."/>
            <person name="Abdulazimova A."/>
            <person name="Shahmuradov I."/>
        </authorList>
    </citation>
    <scope>NUCLEOTIDE SEQUENCE [LARGE SCALE GENOMIC DNA]</scope>
    <source>
        <strain evidence="3">cv. AG2017</strain>
        <tissue evidence="2">Leaf</tissue>
    </source>
</reference>
<sequence>MHVSSNSPHCLSWFQCPFTSSSRNSSAESGLASTYRSAPSSVYVEDNSDQGATTKHSHMTGESCQISSVDNLQSSSFLYASTCPTTFFGLSCACPSMQQTVSLGVMGAHLSLPVLNPQHMSLSVLARRQPGQKYLTRRQPEYRTSRIRTTKLSRLTPGISTMRADPPSTKDHRRQLRQIENVPAHSPRGFQHDHTAYRRMGPTHPPLWPPTSHRGNTHSPSNALLHLFAFIKGLPARANSSRGARTVPKTPDWEGPDKEVPPMKPKTEASERAAYLQRNRLNRQTSMPIGFESTPLQRSTDARVTSTIGDDDCTRRPPHVTYSLGQFCIFFF</sequence>
<keyword evidence="3" id="KW-1185">Reference proteome</keyword>
<accession>A0A2I0IPB2</accession>
<feature type="region of interest" description="Disordered" evidence="1">
    <location>
        <begin position="239"/>
        <end position="268"/>
    </location>
</feature>
<comment type="caution">
    <text evidence="2">The sequence shown here is derived from an EMBL/GenBank/DDBJ whole genome shotgun (WGS) entry which is preliminary data.</text>
</comment>
<feature type="region of interest" description="Disordered" evidence="1">
    <location>
        <begin position="290"/>
        <end position="310"/>
    </location>
</feature>
<evidence type="ECO:0000256" key="1">
    <source>
        <dbReference type="SAM" id="MobiDB-lite"/>
    </source>
</evidence>